<feature type="transmembrane region" description="Helical" evidence="14">
    <location>
        <begin position="197"/>
        <end position="218"/>
    </location>
</feature>
<feature type="transmembrane region" description="Helical" evidence="14">
    <location>
        <begin position="710"/>
        <end position="730"/>
    </location>
</feature>
<evidence type="ECO:0000256" key="3">
    <source>
        <dbReference type="ARBA" id="ARBA00004613"/>
    </source>
</evidence>
<feature type="transmembrane region" description="Helical" evidence="14">
    <location>
        <begin position="304"/>
        <end position="324"/>
    </location>
</feature>
<evidence type="ECO:0000256" key="7">
    <source>
        <dbReference type="ARBA" id="ARBA00022692"/>
    </source>
</evidence>
<feature type="transmembrane region" description="Helical" evidence="14">
    <location>
        <begin position="902"/>
        <end position="924"/>
    </location>
</feature>
<keyword evidence="12" id="KW-0449">Lipoprotein</keyword>
<feature type="transmembrane region" description="Helical" evidence="14">
    <location>
        <begin position="225"/>
        <end position="247"/>
    </location>
</feature>
<feature type="transmembrane region" description="Helical" evidence="14">
    <location>
        <begin position="116"/>
        <end position="134"/>
    </location>
</feature>
<dbReference type="Proteomes" id="UP000014480">
    <property type="component" value="Unassembled WGS sequence"/>
</dbReference>
<dbReference type="InterPro" id="IPR008427">
    <property type="entry name" value="Extracellular_membr_CFEM_dom"/>
</dbReference>
<feature type="transmembrane region" description="Helical" evidence="14">
    <location>
        <begin position="680"/>
        <end position="704"/>
    </location>
</feature>
<feature type="domain" description="Major facilitator superfamily (MFS) profile" evidence="16">
    <location>
        <begin position="536"/>
        <end position="994"/>
    </location>
</feature>
<comment type="subcellular location">
    <subcellularLocation>
        <location evidence="2">Membrane</location>
        <topology evidence="2">Lipid-anchor</topology>
        <topology evidence="2">GPI-anchor</topology>
    </subcellularLocation>
    <subcellularLocation>
        <location evidence="1">Membrane</location>
        <topology evidence="1">Multi-pass membrane protein</topology>
    </subcellularLocation>
    <subcellularLocation>
        <location evidence="3">Secreted</location>
    </subcellularLocation>
</comment>
<dbReference type="OrthoDB" id="268400at2759"/>
<evidence type="ECO:0000256" key="15">
    <source>
        <dbReference type="SAM" id="SignalP"/>
    </source>
</evidence>
<feature type="transmembrane region" description="Helical" evidence="14">
    <location>
        <begin position="825"/>
        <end position="849"/>
    </location>
</feature>
<dbReference type="SMART" id="SM00747">
    <property type="entry name" value="CFEM"/>
    <property type="match status" value="1"/>
</dbReference>
<name>A0A484FDM6_COLOR</name>
<keyword evidence="10 14" id="KW-0472">Membrane</keyword>
<evidence type="ECO:0000256" key="5">
    <source>
        <dbReference type="ARBA" id="ARBA00022525"/>
    </source>
</evidence>
<feature type="transmembrane region" description="Helical" evidence="14">
    <location>
        <begin position="590"/>
        <end position="610"/>
    </location>
</feature>
<dbReference type="InterPro" id="IPR020846">
    <property type="entry name" value="MFS_dom"/>
</dbReference>
<keyword evidence="7 14" id="KW-0812">Transmembrane</keyword>
<keyword evidence="5" id="KW-0964">Secreted</keyword>
<dbReference type="InterPro" id="IPR036259">
    <property type="entry name" value="MFS_trans_sf"/>
</dbReference>
<keyword evidence="6" id="KW-0336">GPI-anchor</keyword>
<dbReference type="GO" id="GO:0005576">
    <property type="term" value="C:extracellular region"/>
    <property type="evidence" value="ECO:0007669"/>
    <property type="project" value="UniProtKB-SubCell"/>
</dbReference>
<evidence type="ECO:0000256" key="6">
    <source>
        <dbReference type="ARBA" id="ARBA00022622"/>
    </source>
</evidence>
<evidence type="ECO:0000256" key="8">
    <source>
        <dbReference type="ARBA" id="ARBA00022729"/>
    </source>
</evidence>
<dbReference type="Pfam" id="PF20684">
    <property type="entry name" value="Fung_rhodopsin"/>
    <property type="match status" value="1"/>
</dbReference>
<accession>A0A484FDM6</accession>
<reference evidence="18" key="2">
    <citation type="journal article" date="2019" name="Mol. Plant Microbe Interact.">
        <title>Genome sequence resources for four phytopathogenic fungi from the Colletotrichum orbiculare species complex.</title>
        <authorList>
            <person name="Gan P."/>
            <person name="Tsushima A."/>
            <person name="Narusaka M."/>
            <person name="Narusaka Y."/>
            <person name="Takano Y."/>
            <person name="Kubo Y."/>
            <person name="Shirasu K."/>
        </authorList>
    </citation>
    <scope>GENOME REANNOTATION</scope>
    <source>
        <strain evidence="18">104-T / ATCC 96160 / CBS 514.97 / LARS 414 / MAFF 240422</strain>
    </source>
</reference>
<dbReference type="Gene3D" id="1.20.1250.20">
    <property type="entry name" value="MFS general substrate transporter like domains"/>
    <property type="match status" value="1"/>
</dbReference>
<evidence type="ECO:0000256" key="11">
    <source>
        <dbReference type="ARBA" id="ARBA00023157"/>
    </source>
</evidence>
<evidence type="ECO:0000256" key="1">
    <source>
        <dbReference type="ARBA" id="ARBA00004141"/>
    </source>
</evidence>
<evidence type="ECO:0000256" key="4">
    <source>
        <dbReference type="ARBA" id="ARBA00010031"/>
    </source>
</evidence>
<dbReference type="EMBL" id="AMCV02000036">
    <property type="protein sequence ID" value="TDZ16152.1"/>
    <property type="molecule type" value="Genomic_DNA"/>
</dbReference>
<feature type="transmembrane region" description="Helical" evidence="14">
    <location>
        <begin position="622"/>
        <end position="641"/>
    </location>
</feature>
<dbReference type="GO" id="GO:0022857">
    <property type="term" value="F:transmembrane transporter activity"/>
    <property type="evidence" value="ECO:0007669"/>
    <property type="project" value="InterPro"/>
</dbReference>
<feature type="transmembrane region" description="Helical" evidence="14">
    <location>
        <begin position="647"/>
        <end position="668"/>
    </location>
</feature>
<organism evidence="17 18">
    <name type="scientific">Colletotrichum orbiculare (strain 104-T / ATCC 96160 / CBS 514.97 / LARS 414 / MAFF 240422)</name>
    <name type="common">Cucumber anthracnose fungus</name>
    <name type="synonym">Colletotrichum lagenarium</name>
    <dbReference type="NCBI Taxonomy" id="1213857"/>
    <lineage>
        <taxon>Eukaryota</taxon>
        <taxon>Fungi</taxon>
        <taxon>Dikarya</taxon>
        <taxon>Ascomycota</taxon>
        <taxon>Pezizomycotina</taxon>
        <taxon>Sordariomycetes</taxon>
        <taxon>Hypocreomycetidae</taxon>
        <taxon>Glomerellales</taxon>
        <taxon>Glomerellaceae</taxon>
        <taxon>Colletotrichum</taxon>
        <taxon>Colletotrichum orbiculare species complex</taxon>
    </lineage>
</organism>
<feature type="transmembrane region" description="Helical" evidence="14">
    <location>
        <begin position="931"/>
        <end position="952"/>
    </location>
</feature>
<dbReference type="InterPro" id="IPR011701">
    <property type="entry name" value="MFS"/>
</dbReference>
<dbReference type="PANTHER" id="PTHR33048">
    <property type="entry name" value="PTH11-LIKE INTEGRAL MEMBRANE PROTEIN (AFU_ORTHOLOGUE AFUA_5G11245)"/>
    <property type="match status" value="1"/>
</dbReference>
<evidence type="ECO:0000256" key="2">
    <source>
        <dbReference type="ARBA" id="ARBA00004589"/>
    </source>
</evidence>
<comment type="similarity">
    <text evidence="4">Belongs to the RBT5 family.</text>
</comment>
<keyword evidence="11" id="KW-1015">Disulfide bond</keyword>
<evidence type="ECO:0000313" key="18">
    <source>
        <dbReference type="Proteomes" id="UP000014480"/>
    </source>
</evidence>
<keyword evidence="8 15" id="KW-0732">Signal</keyword>
<dbReference type="GO" id="GO:0098552">
    <property type="term" value="C:side of membrane"/>
    <property type="evidence" value="ECO:0007669"/>
    <property type="project" value="UniProtKB-KW"/>
</dbReference>
<feature type="transmembrane region" description="Helical" evidence="14">
    <location>
        <begin position="870"/>
        <end position="890"/>
    </location>
</feature>
<evidence type="ECO:0000256" key="10">
    <source>
        <dbReference type="ARBA" id="ARBA00023136"/>
    </source>
</evidence>
<comment type="caution">
    <text evidence="17">The sequence shown here is derived from an EMBL/GenBank/DDBJ whole genome shotgun (WGS) entry which is preliminary data.</text>
</comment>
<comment type="similarity">
    <text evidence="13">Belongs to the SAT4 family.</text>
</comment>
<dbReference type="InterPro" id="IPR049326">
    <property type="entry name" value="Rhodopsin_dom_fungi"/>
</dbReference>
<dbReference type="Pfam" id="PF07690">
    <property type="entry name" value="MFS_1"/>
    <property type="match status" value="1"/>
</dbReference>
<dbReference type="SUPFAM" id="SSF103473">
    <property type="entry name" value="MFS general substrate transporter"/>
    <property type="match status" value="1"/>
</dbReference>
<feature type="transmembrane region" description="Helical" evidence="14">
    <location>
        <begin position="522"/>
        <end position="549"/>
    </location>
</feature>
<feature type="transmembrane region" description="Helical" evidence="14">
    <location>
        <begin position="964"/>
        <end position="987"/>
    </location>
</feature>
<dbReference type="STRING" id="1213857.A0A484FDM6"/>
<keyword evidence="18" id="KW-1185">Reference proteome</keyword>
<dbReference type="PROSITE" id="PS50850">
    <property type="entry name" value="MFS"/>
    <property type="match status" value="1"/>
</dbReference>
<evidence type="ECO:0000256" key="9">
    <source>
        <dbReference type="ARBA" id="ARBA00022989"/>
    </source>
</evidence>
<dbReference type="AlphaFoldDB" id="A0A484FDM6"/>
<feature type="transmembrane region" description="Helical" evidence="14">
    <location>
        <begin position="267"/>
        <end position="292"/>
    </location>
</feature>
<feature type="transmembrane region" description="Helical" evidence="14">
    <location>
        <begin position="791"/>
        <end position="813"/>
    </location>
</feature>
<dbReference type="PANTHER" id="PTHR33048:SF47">
    <property type="entry name" value="INTEGRAL MEMBRANE PROTEIN-RELATED"/>
    <property type="match status" value="1"/>
</dbReference>
<evidence type="ECO:0000256" key="14">
    <source>
        <dbReference type="SAM" id="Phobius"/>
    </source>
</evidence>
<evidence type="ECO:0000259" key="16">
    <source>
        <dbReference type="PROSITE" id="PS50850"/>
    </source>
</evidence>
<keyword evidence="6" id="KW-0325">Glycoprotein</keyword>
<evidence type="ECO:0000256" key="13">
    <source>
        <dbReference type="ARBA" id="ARBA00038359"/>
    </source>
</evidence>
<dbReference type="Pfam" id="PF05730">
    <property type="entry name" value="CFEM"/>
    <property type="match status" value="1"/>
</dbReference>
<dbReference type="InterPro" id="IPR052337">
    <property type="entry name" value="SAT4-like"/>
</dbReference>
<feature type="transmembrane region" description="Helical" evidence="14">
    <location>
        <begin position="155"/>
        <end position="177"/>
    </location>
</feature>
<evidence type="ECO:0000313" key="17">
    <source>
        <dbReference type="EMBL" id="TDZ16152.1"/>
    </source>
</evidence>
<reference evidence="18" key="1">
    <citation type="journal article" date="2013" name="New Phytol.">
        <title>Comparative genomic and transcriptomic analyses reveal the hemibiotrophic stage shift of Colletotrichum fungi.</title>
        <authorList>
            <person name="Gan P."/>
            <person name="Ikeda K."/>
            <person name="Irieda H."/>
            <person name="Narusaka M."/>
            <person name="O'Connell R.J."/>
            <person name="Narusaka Y."/>
            <person name="Takano Y."/>
            <person name="Kubo Y."/>
            <person name="Shirasu K."/>
        </authorList>
    </citation>
    <scope>NUCLEOTIDE SEQUENCE [LARGE SCALE GENOMIC DNA]</scope>
    <source>
        <strain evidence="18">104-T / ATCC 96160 / CBS 514.97 / LARS 414 / MAFF 240422</strain>
    </source>
</reference>
<gene>
    <name evidence="17" type="ORF">Cob_v010893</name>
</gene>
<sequence length="1004" mass="110225">MATNMRRRQFDLLVLFLLAFLHPVTAVTNQTISSLVSQVPSCAMPCLLTGLENGGCKLTSVPVLTDCLCTNITLQAELSACVQKKCFFTDQTRSATLQRDICEAYPKESRAREARVIAICLSVITFPVVALRCISRWMVTQRLWWDDWMVVFSTVLLATMAGVQIAGTDIGFGLHYWNVDPRQSVRLIQLFYAGQQLYILVQVFAKISILLFFSRVFASARWFQVAIRWFIGVLVVHGVVYLFLVVFECTPVSSTWDLGDPNRSCSNLAAIAYSGALFSIVEDLAILALPIPEIIQLELSVRKRFALALLFSLGIFACATSMIRLKFVIMFSASLDVTWDNVDIVIWSLIELFCAILCASLPALRPLLRSLGAKFGLTSRGSAAVPLRKSMMNYGNDRFREISDFTPSTDITMSPVGPKSGDSQVKYSPFSGSSSLYELDWPRDKKNKNDGGFQTADEGLSRLNTATSDMNERLTRPYTDPSALDAQQAREGVLYRDGQLILQPAPTKDPRDPLNLPLARKVLGCFCLCCFGALAAAAELILGAMLPVFSLEYTHLDPKILKPLTANGGLPAGSDPLKILQDLPGAPPILSVYLLASLPVLIIGLANLVLVPMAVSVGRRPVVLGTGVLAIVGALWAGSSQSLTSHTLARCVQAVGAGTVESLIPFIIQDMIFVHQRNSWISSIFAAQGLIIIVLGIAAPYMIIDLSWRWMYFITAIGAAFFLVGVFFFMPETKWNRTRAEMNGVPRDEKGLHHEPRTFRYNIALFHGRAEWRKGWNAFVDTLRTFFYPQIFFITMLNSVMIACAFAAGYTVAPALLTAPWSWDFMAIGLCLLPVLIAAVAVALVTGSFADWMANRIAKKRGVRVPENQLVNLVVPTVAGIAGSVIFGLAGSDQARYSSTTFLAGLGLMAFGFLGANSIGAVYVLECYPHLAGPALVNIASFRALLAFALSFKISDWVIEMGYFGAMMIYTGLISAFAVFIPVVYVYGPAWRKRWPAEHFGDSM</sequence>
<feature type="signal peptide" evidence="15">
    <location>
        <begin position="1"/>
        <end position="26"/>
    </location>
</feature>
<feature type="transmembrane region" description="Helical" evidence="14">
    <location>
        <begin position="344"/>
        <end position="364"/>
    </location>
</feature>
<protein>
    <submittedName>
        <fullName evidence="17">MFS-type transporter</fullName>
    </submittedName>
</protein>
<keyword evidence="9 14" id="KW-1133">Transmembrane helix</keyword>
<proteinExistence type="inferred from homology"/>
<feature type="chain" id="PRO_5019734932" evidence="15">
    <location>
        <begin position="27"/>
        <end position="1004"/>
    </location>
</feature>
<evidence type="ECO:0000256" key="12">
    <source>
        <dbReference type="ARBA" id="ARBA00023288"/>
    </source>
</evidence>